<proteinExistence type="predicted"/>
<dbReference type="Proteomes" id="UP001597502">
    <property type="component" value="Unassembled WGS sequence"/>
</dbReference>
<sequence>MLISATIHELQNVRHAIENLKENEPVQYQQFKNIISLTRQLQYSFQYLGCLVMDDDPSEFEQHVQNGYVLSIYKSEIKKLKEHQRMDAVQKLLANYKDVSYDRICKLALGEEPEMLIGPMVVK</sequence>
<reference evidence="2" key="1">
    <citation type="journal article" date="2019" name="Int. J. Syst. Evol. Microbiol.">
        <title>The Global Catalogue of Microorganisms (GCM) 10K type strain sequencing project: providing services to taxonomists for standard genome sequencing and annotation.</title>
        <authorList>
            <consortium name="The Broad Institute Genomics Platform"/>
            <consortium name="The Broad Institute Genome Sequencing Center for Infectious Disease"/>
            <person name="Wu L."/>
            <person name="Ma J."/>
        </authorList>
    </citation>
    <scope>NUCLEOTIDE SEQUENCE [LARGE SCALE GENOMIC DNA]</scope>
    <source>
        <strain evidence="2">TISTR 1535</strain>
    </source>
</reference>
<dbReference type="RefSeq" id="WP_382395826.1">
    <property type="nucleotide sequence ID" value="NZ_JBHUNA010000041.1"/>
</dbReference>
<comment type="caution">
    <text evidence="1">The sequence shown here is derived from an EMBL/GenBank/DDBJ whole genome shotgun (WGS) entry which is preliminary data.</text>
</comment>
<keyword evidence="2" id="KW-1185">Reference proteome</keyword>
<evidence type="ECO:0000313" key="2">
    <source>
        <dbReference type="Proteomes" id="UP001597502"/>
    </source>
</evidence>
<dbReference type="EMBL" id="JBHUNA010000041">
    <property type="protein sequence ID" value="MFD2762380.1"/>
    <property type="molecule type" value="Genomic_DNA"/>
</dbReference>
<name>A0ABW5VAB4_9BACI</name>
<gene>
    <name evidence="1" type="ORF">ACFSUO_15585</name>
</gene>
<accession>A0ABW5VAB4</accession>
<organism evidence="1 2">
    <name type="scientific">Lentibacillus juripiscarius</name>
    <dbReference type="NCBI Taxonomy" id="257446"/>
    <lineage>
        <taxon>Bacteria</taxon>
        <taxon>Bacillati</taxon>
        <taxon>Bacillota</taxon>
        <taxon>Bacilli</taxon>
        <taxon>Bacillales</taxon>
        <taxon>Bacillaceae</taxon>
        <taxon>Lentibacillus</taxon>
    </lineage>
</organism>
<evidence type="ECO:0000313" key="1">
    <source>
        <dbReference type="EMBL" id="MFD2762380.1"/>
    </source>
</evidence>
<protein>
    <submittedName>
        <fullName evidence="1">Uncharacterized protein</fullName>
    </submittedName>
</protein>